<dbReference type="InterPro" id="IPR015867">
    <property type="entry name" value="N-reg_PII/ATP_PRibTrfase_C"/>
</dbReference>
<organism evidence="1 3">
    <name type="scientific">Methylovulum psychrotolerans</name>
    <dbReference type="NCBI Taxonomy" id="1704499"/>
    <lineage>
        <taxon>Bacteria</taxon>
        <taxon>Pseudomonadati</taxon>
        <taxon>Pseudomonadota</taxon>
        <taxon>Gammaproteobacteria</taxon>
        <taxon>Methylococcales</taxon>
        <taxon>Methylococcaceae</taxon>
        <taxon>Methylovulum</taxon>
    </lineage>
</organism>
<dbReference type="PRINTS" id="PR00340">
    <property type="entry name" value="PIIGLNB"/>
</dbReference>
<dbReference type="KEGG" id="mpsy:CEK71_00675"/>
<dbReference type="AlphaFoldDB" id="A0A1Z4BTR7"/>
<dbReference type="OrthoDB" id="6386089at2"/>
<dbReference type="Pfam" id="PF00543">
    <property type="entry name" value="P-II"/>
    <property type="match status" value="1"/>
</dbReference>
<dbReference type="EMBL" id="CP022129">
    <property type="protein sequence ID" value="ASF44695.1"/>
    <property type="molecule type" value="Genomic_DNA"/>
</dbReference>
<dbReference type="Proteomes" id="UP000197019">
    <property type="component" value="Chromosome"/>
</dbReference>
<evidence type="ECO:0000313" key="1">
    <source>
        <dbReference type="EMBL" id="ASF44695.1"/>
    </source>
</evidence>
<evidence type="ECO:0000313" key="2">
    <source>
        <dbReference type="EMBL" id="POZ52604.1"/>
    </source>
</evidence>
<dbReference type="GO" id="GO:0006808">
    <property type="term" value="P:regulation of nitrogen utilization"/>
    <property type="evidence" value="ECO:0007669"/>
    <property type="project" value="InterPro"/>
</dbReference>
<evidence type="ECO:0000313" key="3">
    <source>
        <dbReference type="Proteomes" id="UP000197019"/>
    </source>
</evidence>
<dbReference type="GO" id="GO:0030234">
    <property type="term" value="F:enzyme regulator activity"/>
    <property type="evidence" value="ECO:0007669"/>
    <property type="project" value="InterPro"/>
</dbReference>
<keyword evidence="3" id="KW-1185">Reference proteome</keyword>
<reference evidence="1 3" key="1">
    <citation type="submission" date="2017-06" db="EMBL/GenBank/DDBJ databases">
        <title>Genome Sequencing of the methanotroph Methylovulum psychrotolerants str. HV10-M2 isolated from a high-altitude environment.</title>
        <authorList>
            <person name="Mateos-Rivera A."/>
        </authorList>
    </citation>
    <scope>NUCLEOTIDE SEQUENCE [LARGE SCALE GENOMIC DNA]</scope>
    <source>
        <strain evidence="1 3">HV10_M2</strain>
    </source>
</reference>
<evidence type="ECO:0000313" key="4">
    <source>
        <dbReference type="Proteomes" id="UP000237423"/>
    </source>
</evidence>
<proteinExistence type="predicted"/>
<gene>
    <name evidence="2" type="ORF">AADEFJLK_01206</name>
    <name evidence="1" type="ORF">CEK71_00675</name>
</gene>
<dbReference type="PROSITE" id="PS51343">
    <property type="entry name" value="PII_GLNB_DOM"/>
    <property type="match status" value="1"/>
</dbReference>
<accession>A0A1Z4BTR7</accession>
<protein>
    <submittedName>
        <fullName evidence="2">P-II family nitrogen regulator</fullName>
    </submittedName>
    <submittedName>
        <fullName evidence="1">Transcriptional regulator</fullName>
    </submittedName>
</protein>
<dbReference type="GO" id="GO:0005524">
    <property type="term" value="F:ATP binding"/>
    <property type="evidence" value="ECO:0007669"/>
    <property type="project" value="TreeGrafter"/>
</dbReference>
<dbReference type="SUPFAM" id="SSF54913">
    <property type="entry name" value="GlnB-like"/>
    <property type="match status" value="1"/>
</dbReference>
<sequence length="108" mass="12030">MKEIRAFIQPNKLNSVTTALMDIPGFPGMTVIDCQGFGRERTQHVQDYRPFMPKKRLEIFAPDSLVELIFTTIMTVACSGQHGDGKVYIVEALEGGRISSGERRVDLG</sequence>
<dbReference type="PANTHER" id="PTHR30115:SF11">
    <property type="entry name" value="NITROGEN REGULATORY PROTEIN P-II HOMOLOG"/>
    <property type="match status" value="1"/>
</dbReference>
<dbReference type="InterPro" id="IPR002187">
    <property type="entry name" value="N-reg_PII"/>
</dbReference>
<dbReference type="Proteomes" id="UP000237423">
    <property type="component" value="Unassembled WGS sequence"/>
</dbReference>
<reference evidence="2 4" key="2">
    <citation type="submission" date="2017-11" db="EMBL/GenBank/DDBJ databases">
        <title>Draft Genome Sequence of Methylobacter psychrotolerans Sph1T, an Obligate Methanotroph from Low-Temperature Environments.</title>
        <authorList>
            <person name="Oshkin I.Y."/>
            <person name="Miroshnikov K."/>
            <person name="Belova S.E."/>
            <person name="Korzhenkov A."/>
            <person name="Toshchakov S.V."/>
            <person name="Dedysh S.N."/>
        </authorList>
    </citation>
    <scope>NUCLEOTIDE SEQUENCE [LARGE SCALE GENOMIC DNA]</scope>
    <source>
        <strain evidence="2 4">Sph1</strain>
    </source>
</reference>
<dbReference type="GO" id="GO:0005829">
    <property type="term" value="C:cytosol"/>
    <property type="evidence" value="ECO:0007669"/>
    <property type="project" value="TreeGrafter"/>
</dbReference>
<dbReference type="EMBL" id="PGFZ01000002">
    <property type="protein sequence ID" value="POZ52604.1"/>
    <property type="molecule type" value="Genomic_DNA"/>
</dbReference>
<dbReference type="PANTHER" id="PTHR30115">
    <property type="entry name" value="NITROGEN REGULATORY PROTEIN P-II"/>
    <property type="match status" value="1"/>
</dbReference>
<dbReference type="RefSeq" id="WP_088617578.1">
    <property type="nucleotide sequence ID" value="NZ_CP022129.1"/>
</dbReference>
<dbReference type="SMART" id="SM00938">
    <property type="entry name" value="P-II"/>
    <property type="match status" value="1"/>
</dbReference>
<name>A0A1Z4BTR7_9GAMM</name>
<dbReference type="InterPro" id="IPR011322">
    <property type="entry name" value="N-reg_PII-like_a/b"/>
</dbReference>
<dbReference type="Gene3D" id="3.30.70.120">
    <property type="match status" value="1"/>
</dbReference>